<proteinExistence type="predicted"/>
<accession>A0A0C1EEA6</accession>
<protein>
    <submittedName>
        <fullName evidence="1">Uncharacterized protein</fullName>
    </submittedName>
</protein>
<sequence>MAKDCLKIQIFMRQNTLKGIIFPNQSWHLIQMKRTIKVKEFVPKHKMETLNTNK</sequence>
<dbReference type="Proteomes" id="UP000031390">
    <property type="component" value="Unassembled WGS sequence"/>
</dbReference>
<organism evidence="1 2">
    <name type="scientific">Morococcus cerebrosus</name>
    <dbReference type="NCBI Taxonomy" id="1056807"/>
    <lineage>
        <taxon>Bacteria</taxon>
        <taxon>Pseudomonadati</taxon>
        <taxon>Pseudomonadota</taxon>
        <taxon>Betaproteobacteria</taxon>
        <taxon>Neisseriales</taxon>
        <taxon>Neisseriaceae</taxon>
        <taxon>Morococcus</taxon>
    </lineage>
</organism>
<gene>
    <name evidence="1" type="ORF">MCC93_15950</name>
</gene>
<evidence type="ECO:0000313" key="2">
    <source>
        <dbReference type="Proteomes" id="UP000031390"/>
    </source>
</evidence>
<evidence type="ECO:0000313" key="1">
    <source>
        <dbReference type="EMBL" id="KIC07058.1"/>
    </source>
</evidence>
<comment type="caution">
    <text evidence="1">The sequence shown here is derived from an EMBL/GenBank/DDBJ whole genome shotgun (WGS) entry which is preliminary data.</text>
</comment>
<dbReference type="EMBL" id="JUFZ01000070">
    <property type="protein sequence ID" value="KIC07058.1"/>
    <property type="molecule type" value="Genomic_DNA"/>
</dbReference>
<dbReference type="AlphaFoldDB" id="A0A0C1EEA6"/>
<name>A0A0C1EEA6_9NEIS</name>
<reference evidence="1 2" key="1">
    <citation type="submission" date="2014-12" db="EMBL/GenBank/DDBJ databases">
        <title>Genome sequence of Morococcus cerebrosus.</title>
        <authorList>
            <person name="Shin S.-K."/>
            <person name="Yi H."/>
        </authorList>
    </citation>
    <scope>NUCLEOTIDE SEQUENCE [LARGE SCALE GENOMIC DNA]</scope>
    <source>
        <strain evidence="1 2">CIP 81.93</strain>
    </source>
</reference>